<keyword evidence="3 6" id="KW-0812">Transmembrane</keyword>
<evidence type="ECO:0000256" key="2">
    <source>
        <dbReference type="ARBA" id="ARBA00006175"/>
    </source>
</evidence>
<reference evidence="8 9" key="1">
    <citation type="journal article" date="2016" name="Nat. Commun.">
        <title>Thousands of microbial genomes shed light on interconnected biogeochemical processes in an aquifer system.</title>
        <authorList>
            <person name="Anantharaman K."/>
            <person name="Brown C.T."/>
            <person name="Hug L.A."/>
            <person name="Sharon I."/>
            <person name="Castelle C.J."/>
            <person name="Probst A.J."/>
            <person name="Thomas B.C."/>
            <person name="Singh A."/>
            <person name="Wilkins M.J."/>
            <person name="Karaoz U."/>
            <person name="Brodie E.L."/>
            <person name="Williams K.H."/>
            <person name="Hubbard S.S."/>
            <person name="Banfield J.F."/>
        </authorList>
    </citation>
    <scope>NUCLEOTIDE SEQUENCE [LARGE SCALE GENOMIC DNA]</scope>
</reference>
<evidence type="ECO:0000313" key="8">
    <source>
        <dbReference type="EMBL" id="OGE09147.1"/>
    </source>
</evidence>
<dbReference type="PRINTS" id="PR00783">
    <property type="entry name" value="MINTRINSICP"/>
</dbReference>
<evidence type="ECO:0000256" key="5">
    <source>
        <dbReference type="ARBA" id="ARBA00023136"/>
    </source>
</evidence>
<dbReference type="InterPro" id="IPR023271">
    <property type="entry name" value="Aquaporin-like"/>
</dbReference>
<comment type="caution">
    <text evidence="8">The sequence shown here is derived from an EMBL/GenBank/DDBJ whole genome shotgun (WGS) entry which is preliminary data.</text>
</comment>
<protein>
    <recommendedName>
        <fullName evidence="10">Aquaporin</fullName>
    </recommendedName>
</protein>
<dbReference type="Pfam" id="PF00230">
    <property type="entry name" value="MIP"/>
    <property type="match status" value="1"/>
</dbReference>
<dbReference type="InterPro" id="IPR034294">
    <property type="entry name" value="Aquaporin_transptr"/>
</dbReference>
<organism evidence="8 9">
    <name type="scientific">Candidatus Curtissbacteria bacterium RIFCSPLOWO2_01_FULL_42_26</name>
    <dbReference type="NCBI Taxonomy" id="1797729"/>
    <lineage>
        <taxon>Bacteria</taxon>
        <taxon>Candidatus Curtissiibacteriota</taxon>
    </lineage>
</organism>
<dbReference type="PANTHER" id="PTHR19139">
    <property type="entry name" value="AQUAPORIN TRANSPORTER"/>
    <property type="match status" value="1"/>
</dbReference>
<evidence type="ECO:0000256" key="4">
    <source>
        <dbReference type="ARBA" id="ARBA00022989"/>
    </source>
</evidence>
<feature type="transmembrane region" description="Helical" evidence="7">
    <location>
        <begin position="91"/>
        <end position="112"/>
    </location>
</feature>
<name>A0A1F5HY85_9BACT</name>
<feature type="transmembrane region" description="Helical" evidence="7">
    <location>
        <begin position="165"/>
        <end position="186"/>
    </location>
</feature>
<evidence type="ECO:0000256" key="1">
    <source>
        <dbReference type="ARBA" id="ARBA00004141"/>
    </source>
</evidence>
<dbReference type="GO" id="GO:0005886">
    <property type="term" value="C:plasma membrane"/>
    <property type="evidence" value="ECO:0007669"/>
    <property type="project" value="TreeGrafter"/>
</dbReference>
<evidence type="ECO:0008006" key="10">
    <source>
        <dbReference type="Google" id="ProtNLM"/>
    </source>
</evidence>
<proteinExistence type="inferred from homology"/>
<keyword evidence="4 7" id="KW-1133">Transmembrane helix</keyword>
<feature type="transmembrane region" description="Helical" evidence="7">
    <location>
        <begin position="46"/>
        <end position="71"/>
    </location>
</feature>
<dbReference type="GO" id="GO:0015250">
    <property type="term" value="F:water channel activity"/>
    <property type="evidence" value="ECO:0007669"/>
    <property type="project" value="TreeGrafter"/>
</dbReference>
<dbReference type="SUPFAM" id="SSF81338">
    <property type="entry name" value="Aquaporin-like"/>
    <property type="match status" value="1"/>
</dbReference>
<keyword evidence="5 7" id="KW-0472">Membrane</keyword>
<dbReference type="Proteomes" id="UP000179227">
    <property type="component" value="Unassembled WGS sequence"/>
</dbReference>
<comment type="similarity">
    <text evidence="2 6">Belongs to the MIP/aquaporin (TC 1.A.8) family.</text>
</comment>
<sequence>MKGISLKEISSDWRAYLAEFLATLAFVFITCLAVLSNQFYGQIGDVGVALAIGFSYAALVFASAHIAGGYLNPAVTLALWLAGRMSHIKAVFLIIAQIAASFAAAALIYWIFGSNAQRFFLGMPSVGIGIEMAGAIAIEAILTAALVFVVFATAVDRRGPVSFSALALGLYVTCATIAALAISGAVLNPARAIGPAVLSQSYESLAVWLIGPVTGSLFGPLYEVVFLRKGKKG</sequence>
<comment type="subcellular location">
    <subcellularLocation>
        <location evidence="1">Membrane</location>
        <topology evidence="1">Multi-pass membrane protein</topology>
    </subcellularLocation>
</comment>
<feature type="transmembrane region" description="Helical" evidence="7">
    <location>
        <begin position="206"/>
        <end position="227"/>
    </location>
</feature>
<evidence type="ECO:0000256" key="7">
    <source>
        <dbReference type="SAM" id="Phobius"/>
    </source>
</evidence>
<dbReference type="EMBL" id="MFBS01000024">
    <property type="protein sequence ID" value="OGE09147.1"/>
    <property type="molecule type" value="Genomic_DNA"/>
</dbReference>
<accession>A0A1F5HY85</accession>
<feature type="transmembrane region" description="Helical" evidence="7">
    <location>
        <begin position="20"/>
        <end position="40"/>
    </location>
</feature>
<evidence type="ECO:0000313" key="9">
    <source>
        <dbReference type="Proteomes" id="UP000179227"/>
    </source>
</evidence>
<dbReference type="InterPro" id="IPR000425">
    <property type="entry name" value="MIP"/>
</dbReference>
<keyword evidence="6" id="KW-0813">Transport</keyword>
<evidence type="ECO:0000256" key="3">
    <source>
        <dbReference type="ARBA" id="ARBA00022692"/>
    </source>
</evidence>
<feature type="transmembrane region" description="Helical" evidence="7">
    <location>
        <begin position="132"/>
        <end position="153"/>
    </location>
</feature>
<dbReference type="AlphaFoldDB" id="A0A1F5HY85"/>
<evidence type="ECO:0000256" key="6">
    <source>
        <dbReference type="RuleBase" id="RU000477"/>
    </source>
</evidence>
<gene>
    <name evidence="8" type="ORF">A3A60_01190</name>
</gene>
<dbReference type="Gene3D" id="1.20.1080.10">
    <property type="entry name" value="Glycerol uptake facilitator protein"/>
    <property type="match status" value="1"/>
</dbReference>
<dbReference type="STRING" id="1797729.A3A60_01190"/>
<dbReference type="PANTHER" id="PTHR19139:SF199">
    <property type="entry name" value="MIP17260P"/>
    <property type="match status" value="1"/>
</dbReference>